<sequence>MEVIQADTFIGVRVRYDDRNVYSLPVSPSVWCLCVPSPPHLSLPLLQPSPFDASPVVWSPSHPSQLTNIFLYFLPHIPY</sequence>
<reference evidence="1" key="1">
    <citation type="submission" date="2023-11" db="EMBL/GenBank/DDBJ databases">
        <title>Genome assemblies of two species of porcelain crab, Petrolisthes cinctipes and Petrolisthes manimaculis (Anomura: Porcellanidae).</title>
        <authorList>
            <person name="Angst P."/>
        </authorList>
    </citation>
    <scope>NUCLEOTIDE SEQUENCE</scope>
    <source>
        <strain evidence="1">PB745_02</strain>
        <tissue evidence="1">Gill</tissue>
    </source>
</reference>
<dbReference type="Proteomes" id="UP001292094">
    <property type="component" value="Unassembled WGS sequence"/>
</dbReference>
<protein>
    <submittedName>
        <fullName evidence="1">Uncharacterized protein</fullName>
    </submittedName>
</protein>
<comment type="caution">
    <text evidence="1">The sequence shown here is derived from an EMBL/GenBank/DDBJ whole genome shotgun (WGS) entry which is preliminary data.</text>
</comment>
<evidence type="ECO:0000313" key="2">
    <source>
        <dbReference type="Proteomes" id="UP001292094"/>
    </source>
</evidence>
<organism evidence="1 2">
    <name type="scientific">Petrolisthes manimaculis</name>
    <dbReference type="NCBI Taxonomy" id="1843537"/>
    <lineage>
        <taxon>Eukaryota</taxon>
        <taxon>Metazoa</taxon>
        <taxon>Ecdysozoa</taxon>
        <taxon>Arthropoda</taxon>
        <taxon>Crustacea</taxon>
        <taxon>Multicrustacea</taxon>
        <taxon>Malacostraca</taxon>
        <taxon>Eumalacostraca</taxon>
        <taxon>Eucarida</taxon>
        <taxon>Decapoda</taxon>
        <taxon>Pleocyemata</taxon>
        <taxon>Anomura</taxon>
        <taxon>Galatheoidea</taxon>
        <taxon>Porcellanidae</taxon>
        <taxon>Petrolisthes</taxon>
    </lineage>
</organism>
<name>A0AAE1PNP2_9EUCA</name>
<keyword evidence="2" id="KW-1185">Reference proteome</keyword>
<accession>A0AAE1PNP2</accession>
<dbReference type="EMBL" id="JAWZYT010001500">
    <property type="protein sequence ID" value="KAK4311574.1"/>
    <property type="molecule type" value="Genomic_DNA"/>
</dbReference>
<gene>
    <name evidence="1" type="ORF">Pmani_016936</name>
</gene>
<dbReference type="AlphaFoldDB" id="A0AAE1PNP2"/>
<proteinExistence type="predicted"/>
<evidence type="ECO:0000313" key="1">
    <source>
        <dbReference type="EMBL" id="KAK4311574.1"/>
    </source>
</evidence>